<accession>A0A934WTS6</accession>
<proteinExistence type="predicted"/>
<evidence type="ECO:0000256" key="1">
    <source>
        <dbReference type="ARBA" id="ARBA00023172"/>
    </source>
</evidence>
<comment type="caution">
    <text evidence="3">The sequence shown here is derived from an EMBL/GenBank/DDBJ whole genome shotgun (WGS) entry which is preliminary data.</text>
</comment>
<keyword evidence="4" id="KW-1185">Reference proteome</keyword>
<dbReference type="GO" id="GO:0003677">
    <property type="term" value="F:DNA binding"/>
    <property type="evidence" value="ECO:0007669"/>
    <property type="project" value="InterPro"/>
</dbReference>
<dbReference type="InterPro" id="IPR013762">
    <property type="entry name" value="Integrase-like_cat_sf"/>
</dbReference>
<gene>
    <name evidence="3" type="ORF">JKK62_14370</name>
</gene>
<dbReference type="InterPro" id="IPR011010">
    <property type="entry name" value="DNA_brk_join_enz"/>
</dbReference>
<keyword evidence="1" id="KW-0233">DNA recombination</keyword>
<dbReference type="Pfam" id="PF00589">
    <property type="entry name" value="Phage_integrase"/>
    <property type="match status" value="1"/>
</dbReference>
<dbReference type="GO" id="GO:0006310">
    <property type="term" value="P:DNA recombination"/>
    <property type="evidence" value="ECO:0007669"/>
    <property type="project" value="UniProtKB-KW"/>
</dbReference>
<dbReference type="PROSITE" id="PS51898">
    <property type="entry name" value="TYR_RECOMBINASE"/>
    <property type="match status" value="1"/>
</dbReference>
<evidence type="ECO:0000259" key="2">
    <source>
        <dbReference type="PROSITE" id="PS51898"/>
    </source>
</evidence>
<dbReference type="SUPFAM" id="SSF56349">
    <property type="entry name" value="DNA breaking-rejoining enzymes"/>
    <property type="match status" value="1"/>
</dbReference>
<dbReference type="RefSeq" id="WP_201428517.1">
    <property type="nucleotide sequence ID" value="NZ_JAEQMG010000159.1"/>
</dbReference>
<dbReference type="Proteomes" id="UP000633365">
    <property type="component" value="Unassembled WGS sequence"/>
</dbReference>
<evidence type="ECO:0000313" key="4">
    <source>
        <dbReference type="Proteomes" id="UP000633365"/>
    </source>
</evidence>
<feature type="non-terminal residue" evidence="3">
    <location>
        <position position="1"/>
    </location>
</feature>
<name>A0A934WTS6_9FIRM</name>
<protein>
    <submittedName>
        <fullName evidence="3">Tyrosine-type recombinase/integrase</fullName>
    </submittedName>
</protein>
<dbReference type="EMBL" id="JAEQMG010000159">
    <property type="protein sequence ID" value="MBK6089812.1"/>
    <property type="molecule type" value="Genomic_DNA"/>
</dbReference>
<dbReference type="GO" id="GO:0015074">
    <property type="term" value="P:DNA integration"/>
    <property type="evidence" value="ECO:0007669"/>
    <property type="project" value="InterPro"/>
</dbReference>
<evidence type="ECO:0000313" key="3">
    <source>
        <dbReference type="EMBL" id="MBK6089812.1"/>
    </source>
</evidence>
<sequence length="118" mass="13613">DLLVSQKEQQIERSRVMGCYYYKSDYVCTWADGKVIQPNYLTRSFHNILKNSDLPMVRLHDLRHSTASNLIEQNVSIVNVANWLGHSSPTTTLNFYAHTNQAQKKMVANVIDDMLLVR</sequence>
<reference evidence="3" key="1">
    <citation type="submission" date="2021-01" db="EMBL/GenBank/DDBJ databases">
        <title>Genome public.</title>
        <authorList>
            <person name="Liu C."/>
            <person name="Sun Q."/>
        </authorList>
    </citation>
    <scope>NUCLEOTIDE SEQUENCE</scope>
    <source>
        <strain evidence="3">M6</strain>
    </source>
</reference>
<dbReference type="Gene3D" id="1.10.443.10">
    <property type="entry name" value="Intergrase catalytic core"/>
    <property type="match status" value="1"/>
</dbReference>
<dbReference type="AlphaFoldDB" id="A0A934WTS6"/>
<feature type="domain" description="Tyr recombinase" evidence="2">
    <location>
        <begin position="1"/>
        <end position="109"/>
    </location>
</feature>
<organism evidence="3 4">
    <name type="scientific">Ruminococcus difficilis</name>
    <dbReference type="NCBI Taxonomy" id="2763069"/>
    <lineage>
        <taxon>Bacteria</taxon>
        <taxon>Bacillati</taxon>
        <taxon>Bacillota</taxon>
        <taxon>Clostridia</taxon>
        <taxon>Eubacteriales</taxon>
        <taxon>Oscillospiraceae</taxon>
        <taxon>Ruminococcus</taxon>
    </lineage>
</organism>
<dbReference type="InterPro" id="IPR002104">
    <property type="entry name" value="Integrase_catalytic"/>
</dbReference>